<gene>
    <name evidence="2" type="ORF">MPDQ_005587</name>
</gene>
<evidence type="ECO:0000256" key="1">
    <source>
        <dbReference type="SAM" id="MobiDB-lite"/>
    </source>
</evidence>
<dbReference type="EMBL" id="VIFY01000004">
    <property type="protein sequence ID" value="TQB77101.1"/>
    <property type="molecule type" value="Genomic_DNA"/>
</dbReference>
<protein>
    <submittedName>
        <fullName evidence="2">Uncharacterized protein</fullName>
    </submittedName>
</protein>
<evidence type="ECO:0000313" key="3">
    <source>
        <dbReference type="Proteomes" id="UP000319663"/>
    </source>
</evidence>
<evidence type="ECO:0000313" key="2">
    <source>
        <dbReference type="EMBL" id="TQB77101.1"/>
    </source>
</evidence>
<reference evidence="2 3" key="1">
    <citation type="submission" date="2019-06" db="EMBL/GenBank/DDBJ databases">
        <title>Wine fermentation using esterase from Monascus purpureus.</title>
        <authorList>
            <person name="Geng C."/>
            <person name="Zhang Y."/>
        </authorList>
    </citation>
    <scope>NUCLEOTIDE SEQUENCE [LARGE SCALE GENOMIC DNA]</scope>
    <source>
        <strain evidence="2">HQ1</strain>
    </source>
</reference>
<dbReference type="STRING" id="5098.A0A507R2Z4"/>
<feature type="compositionally biased region" description="Basic and acidic residues" evidence="1">
    <location>
        <begin position="259"/>
        <end position="277"/>
    </location>
</feature>
<accession>A0A507R2Z4</accession>
<feature type="region of interest" description="Disordered" evidence="1">
    <location>
        <begin position="246"/>
        <end position="291"/>
    </location>
</feature>
<organism evidence="2 3">
    <name type="scientific">Monascus purpureus</name>
    <name type="common">Red mold</name>
    <name type="synonym">Monascus anka</name>
    <dbReference type="NCBI Taxonomy" id="5098"/>
    <lineage>
        <taxon>Eukaryota</taxon>
        <taxon>Fungi</taxon>
        <taxon>Dikarya</taxon>
        <taxon>Ascomycota</taxon>
        <taxon>Pezizomycotina</taxon>
        <taxon>Eurotiomycetes</taxon>
        <taxon>Eurotiomycetidae</taxon>
        <taxon>Eurotiales</taxon>
        <taxon>Aspergillaceae</taxon>
        <taxon>Monascus</taxon>
    </lineage>
</organism>
<feature type="compositionally biased region" description="Polar residues" evidence="1">
    <location>
        <begin position="186"/>
        <end position="200"/>
    </location>
</feature>
<dbReference type="Proteomes" id="UP000319663">
    <property type="component" value="Unassembled WGS sequence"/>
</dbReference>
<comment type="caution">
    <text evidence="2">The sequence shown here is derived from an EMBL/GenBank/DDBJ whole genome shotgun (WGS) entry which is preliminary data.</text>
</comment>
<proteinExistence type="predicted"/>
<name>A0A507R2Z4_MONPU</name>
<keyword evidence="3" id="KW-1185">Reference proteome</keyword>
<dbReference type="AlphaFoldDB" id="A0A507R2Z4"/>
<feature type="region of interest" description="Disordered" evidence="1">
    <location>
        <begin position="584"/>
        <end position="603"/>
    </location>
</feature>
<feature type="region of interest" description="Disordered" evidence="1">
    <location>
        <begin position="177"/>
        <end position="222"/>
    </location>
</feature>
<sequence>MAQREQIYISSWPPIWPTRVPAASASQSPGPPNYDNVLANRLRTAAHCFEAKAFGMMCSSYLDQEGIDAVIAGPSSPDVIENALDNASQGASMLLDPTGIHCASFMIHEKIKAQKPTNSCRVKKVSSMQISISAVASKESSIMTLLKDIKDSYNPNSSMSANRVRALEGFVQSWVIAPDKPKEENPTSTAENSKNQQDTISLPPKNDKDKNNVSPESSVYSGPELIMPSLDAISITEGSWFAPDLRPEGQSLRKRRKKAGESEKQKKNSKVASEDSSKAASSSPKNERENTSLRALASSFLTWVLEKIIRPGINLLLFAAILHILVVPELVYQHPSLCGIALISKLYPAKCAAPRYQQHHGINPLTRNSPSRYDSIITSQRKLETLFNGTLQALTPLNISLKQSESMLRNVHGDLKQIYPGVKNALDLEFQGCWQAIRAAVQNFDSLKADMQSAVSSLMATGSLQANLGIQEQQQQQTTLSAAPLHYSDATKATRLSTQLLRREQYLERLSSQMQSKADSLCDNLATLDDHLESIEAIVNREEKYHHQQNPHFSQSDDQSLVRSSLRAAFDSFLPHASGKFFSTIKKPSSSSTDEDPAVAESPYRSVPRLLRNAASRHRPVMVLTQKLSRQLQNMQRNKIYS</sequence>